<dbReference type="KEGG" id="cben:EG339_10135"/>
<dbReference type="AlphaFoldDB" id="A0A3G6TFS7"/>
<keyword evidence="3" id="KW-1185">Reference proteome</keyword>
<evidence type="ECO:0000256" key="1">
    <source>
        <dbReference type="SAM" id="MobiDB-lite"/>
    </source>
</evidence>
<feature type="compositionally biased region" description="Basic and acidic residues" evidence="1">
    <location>
        <begin position="219"/>
        <end position="229"/>
    </location>
</feature>
<dbReference type="InterPro" id="IPR012334">
    <property type="entry name" value="Pectin_lyas_fold"/>
</dbReference>
<dbReference type="SUPFAM" id="SSF51126">
    <property type="entry name" value="Pectin lyase-like"/>
    <property type="match status" value="1"/>
</dbReference>
<dbReference type="Gene3D" id="6.10.140.1630">
    <property type="match status" value="1"/>
</dbReference>
<feature type="region of interest" description="Disordered" evidence="1">
    <location>
        <begin position="217"/>
        <end position="238"/>
    </location>
</feature>
<evidence type="ECO:0000313" key="2">
    <source>
        <dbReference type="EMBL" id="AZB24920.1"/>
    </source>
</evidence>
<name>A0A3G6TFS7_9FLAO</name>
<dbReference type="InterPro" id="IPR006626">
    <property type="entry name" value="PbH1"/>
</dbReference>
<dbReference type="Proteomes" id="UP000271193">
    <property type="component" value="Chromosome"/>
</dbReference>
<gene>
    <name evidence="2" type="ORF">EG339_10135</name>
</gene>
<dbReference type="EMBL" id="CP033932">
    <property type="protein sequence ID" value="AZB24920.1"/>
    <property type="molecule type" value="Genomic_DNA"/>
</dbReference>
<proteinExistence type="predicted"/>
<dbReference type="SMART" id="SM00710">
    <property type="entry name" value="PbH1"/>
    <property type="match status" value="8"/>
</dbReference>
<dbReference type="InterPro" id="IPR011050">
    <property type="entry name" value="Pectin_lyase_fold/virulence"/>
</dbReference>
<protein>
    <submittedName>
        <fullName evidence="2">Right-handed parallel beta-helix repeat-containing protein</fullName>
    </submittedName>
</protein>
<accession>A0A3G6TFS7</accession>
<reference evidence="3" key="1">
    <citation type="submission" date="2018-11" db="EMBL/GenBank/DDBJ databases">
        <title>Proposal to divide the Flavobacteriaceae and reorganize its genera based on Amino Acid Identity values calculated from whole genome sequences.</title>
        <authorList>
            <person name="Nicholson A.C."/>
            <person name="Gulvik C.A."/>
            <person name="Whitney A.M."/>
            <person name="Humrighouse B.W."/>
            <person name="Bell M."/>
            <person name="Holmes B."/>
            <person name="Steigerwalt A.G."/>
            <person name="Villarma A."/>
            <person name="Sheth M."/>
            <person name="Batra D."/>
            <person name="Pryor J."/>
            <person name="Bernardet J.-F."/>
            <person name="Hugo C."/>
            <person name="Kampfer P."/>
            <person name="Newman J."/>
            <person name="McQuiston J.R."/>
        </authorList>
    </citation>
    <scope>NUCLEOTIDE SEQUENCE [LARGE SCALE GENOMIC DNA]</scope>
    <source>
        <strain evidence="3">G0229</strain>
    </source>
</reference>
<sequence length="739" mass="83426">MLHLSLNNNTKRQKTMIYTNDFFATGSSYPNDNLVQLVDSFTGENVNFKKVTVWHDGSLMNPAKADGIIYRQKNSDYYADLEWLVNRTVYVKRFGAVGDGITNDAPAIRRMISFLPQKDFIVRFENAKYMQGDGSFTERYALGTNPKTGATEYIGGENRESNIGPELFFSFTDKSDFTIYGNGALVKAHPGNPPITNMRGFEFIRCKNFKVENLNYDGSKNDRKPDGGDPHQYNNQSGFKVSSSQRYELLDCRSDNCCMDGFFISSDDINANNWNEDGLLRNCHADNNYRQGSSVVNSKRFKVIGGSYTNTGKTYGTSPEAGIDIEEGYPSNFGRGSIDTVVDGVLFEDNNNTGLSLHLGTRDANVVNCVFKNNGIFVAPDEYGLSCNNTIYNNNFYDSTIRLSGGGEHFYGNRIYLSPSYPFQFTLDNEFNHFLNKKCRETLVYDNYIYRDAGKSTINDGVTGTLNIGNVKNGVRVFKNTFINIASKGTFLFFHGPADRELEFYDNTFHNTPEFITNTSMQPGSTYYTNYEGFFKKAYNNKIEIPGMNKMVFTSHRSKGDKLVKSFQLNRIESGKYVDITFDNFTSAFEARELYLKVTTKGYWYETDSTQVKEEIISFSDVKPISYTGTLDDFKKLPVSTGIYIKNNKATLTFTQSSSDSLNQLWALDIAIEVLGNYTDDFPVKISEPYDTNNQPMMINLPMIKSNNQVESAATDVASLRNDFNSLLLKLKNAGLMQN</sequence>
<evidence type="ECO:0000313" key="3">
    <source>
        <dbReference type="Proteomes" id="UP000271193"/>
    </source>
</evidence>
<dbReference type="Gene3D" id="2.160.20.10">
    <property type="entry name" value="Single-stranded right-handed beta-helix, Pectin lyase-like"/>
    <property type="match status" value="1"/>
</dbReference>
<organism evidence="2 3">
    <name type="scientific">Chryseobacterium bernardetii</name>
    <dbReference type="NCBI Taxonomy" id="1241978"/>
    <lineage>
        <taxon>Bacteria</taxon>
        <taxon>Pseudomonadati</taxon>
        <taxon>Bacteroidota</taxon>
        <taxon>Flavobacteriia</taxon>
        <taxon>Flavobacteriales</taxon>
        <taxon>Weeksellaceae</taxon>
        <taxon>Chryseobacterium group</taxon>
        <taxon>Chryseobacterium</taxon>
    </lineage>
</organism>